<dbReference type="SUPFAM" id="SSF52540">
    <property type="entry name" value="P-loop containing nucleoside triphosphate hydrolases"/>
    <property type="match status" value="1"/>
</dbReference>
<evidence type="ECO:0000256" key="2">
    <source>
        <dbReference type="ARBA" id="ARBA00022741"/>
    </source>
</evidence>
<feature type="domain" description="ABC transporter" evidence="4">
    <location>
        <begin position="7"/>
        <end position="226"/>
    </location>
</feature>
<dbReference type="InterPro" id="IPR003593">
    <property type="entry name" value="AAA+_ATPase"/>
</dbReference>
<dbReference type="Proteomes" id="UP001409291">
    <property type="component" value="Unassembled WGS sequence"/>
</dbReference>
<keyword evidence="3 5" id="KW-0067">ATP-binding</keyword>
<evidence type="ECO:0000256" key="3">
    <source>
        <dbReference type="ARBA" id="ARBA00022840"/>
    </source>
</evidence>
<dbReference type="InterPro" id="IPR027417">
    <property type="entry name" value="P-loop_NTPase"/>
</dbReference>
<dbReference type="InterPro" id="IPR003439">
    <property type="entry name" value="ABC_transporter-like_ATP-bd"/>
</dbReference>
<dbReference type="PROSITE" id="PS00211">
    <property type="entry name" value="ABC_TRANSPORTER_1"/>
    <property type="match status" value="1"/>
</dbReference>
<evidence type="ECO:0000259" key="4">
    <source>
        <dbReference type="PROSITE" id="PS50893"/>
    </source>
</evidence>
<proteinExistence type="predicted"/>
<evidence type="ECO:0000256" key="1">
    <source>
        <dbReference type="ARBA" id="ARBA00022448"/>
    </source>
</evidence>
<name>A0ABV0BP35_9SPHI</name>
<keyword evidence="1" id="KW-0813">Transport</keyword>
<organism evidence="5 6">
    <name type="scientific">Sphingobacterium kitahiroshimense</name>
    <dbReference type="NCBI Taxonomy" id="470446"/>
    <lineage>
        <taxon>Bacteria</taxon>
        <taxon>Pseudomonadati</taxon>
        <taxon>Bacteroidota</taxon>
        <taxon>Sphingobacteriia</taxon>
        <taxon>Sphingobacteriales</taxon>
        <taxon>Sphingobacteriaceae</taxon>
        <taxon>Sphingobacterium</taxon>
    </lineage>
</organism>
<dbReference type="Gene3D" id="3.40.50.300">
    <property type="entry name" value="P-loop containing nucleotide triphosphate hydrolases"/>
    <property type="match status" value="1"/>
</dbReference>
<dbReference type="CDD" id="cd03255">
    <property type="entry name" value="ABC_MJ0796_LolCDE_FtsE"/>
    <property type="match status" value="1"/>
</dbReference>
<keyword evidence="2" id="KW-0547">Nucleotide-binding</keyword>
<dbReference type="InterPro" id="IPR017911">
    <property type="entry name" value="MacB-like_ATP-bd"/>
</dbReference>
<sequence>MSGNTVITLKSVDIYQQKHLVLSNVNLNINKGEFLYLIGQSGSGKSSLLKIIYGDLYIGNGEGLIAGFDLKKLHENDVPYLRRKLGIVFQDFHLLSDRSVEKNLEFALRATGWKDKTQIEHRMLDVLEKVGLRSKLKKMPHELSGGEQQRIVIARALLNNPEIILADEPTGNLDPATSEEIVLLLRDIASSGTAVLMATHDYQIIRNMPARIIKTADGVLLDQVEI</sequence>
<dbReference type="PANTHER" id="PTHR24220">
    <property type="entry name" value="IMPORT ATP-BINDING PROTEIN"/>
    <property type="match status" value="1"/>
</dbReference>
<keyword evidence="6" id="KW-1185">Reference proteome</keyword>
<dbReference type="Pfam" id="PF00005">
    <property type="entry name" value="ABC_tran"/>
    <property type="match status" value="1"/>
</dbReference>
<protein>
    <submittedName>
        <fullName evidence="5">ATP-binding cassette domain-containing protein</fullName>
    </submittedName>
</protein>
<dbReference type="SMART" id="SM00382">
    <property type="entry name" value="AAA"/>
    <property type="match status" value="1"/>
</dbReference>
<dbReference type="PANTHER" id="PTHR24220:SF470">
    <property type="entry name" value="CELL DIVISION ATP-BINDING PROTEIN FTSE"/>
    <property type="match status" value="1"/>
</dbReference>
<dbReference type="InterPro" id="IPR017871">
    <property type="entry name" value="ABC_transporter-like_CS"/>
</dbReference>
<gene>
    <name evidence="5" type="ORF">ABE541_02875</name>
</gene>
<evidence type="ECO:0000313" key="5">
    <source>
        <dbReference type="EMBL" id="MEN5376195.1"/>
    </source>
</evidence>
<dbReference type="InterPro" id="IPR015854">
    <property type="entry name" value="ABC_transpr_LolD-like"/>
</dbReference>
<reference evidence="5 6" key="1">
    <citation type="submission" date="2024-04" db="EMBL/GenBank/DDBJ databases">
        <title>WGS of bacteria from Torrens River.</title>
        <authorList>
            <person name="Wyrsch E.R."/>
            <person name="Drigo B."/>
        </authorList>
    </citation>
    <scope>NUCLEOTIDE SEQUENCE [LARGE SCALE GENOMIC DNA]</scope>
    <source>
        <strain evidence="5 6">TWI391</strain>
    </source>
</reference>
<dbReference type="PROSITE" id="PS50893">
    <property type="entry name" value="ABC_TRANSPORTER_2"/>
    <property type="match status" value="1"/>
</dbReference>
<dbReference type="RefSeq" id="WP_021192237.1">
    <property type="nucleotide sequence ID" value="NZ_JAOQNK010000001.1"/>
</dbReference>
<evidence type="ECO:0000313" key="6">
    <source>
        <dbReference type="Proteomes" id="UP001409291"/>
    </source>
</evidence>
<comment type="caution">
    <text evidence="5">The sequence shown here is derived from an EMBL/GenBank/DDBJ whole genome shotgun (WGS) entry which is preliminary data.</text>
</comment>
<dbReference type="EMBL" id="JBDJNQ010000001">
    <property type="protein sequence ID" value="MEN5376195.1"/>
    <property type="molecule type" value="Genomic_DNA"/>
</dbReference>
<dbReference type="GO" id="GO:0005524">
    <property type="term" value="F:ATP binding"/>
    <property type="evidence" value="ECO:0007669"/>
    <property type="project" value="UniProtKB-KW"/>
</dbReference>
<accession>A0ABV0BP35</accession>